<accession>A0A5J4Q0I5</accession>
<evidence type="ECO:0000313" key="2">
    <source>
        <dbReference type="Proteomes" id="UP000324800"/>
    </source>
</evidence>
<dbReference type="AlphaFoldDB" id="A0A5J4Q0I5"/>
<name>A0A5J4Q0I5_9EUKA</name>
<dbReference type="Proteomes" id="UP000324800">
    <property type="component" value="Unassembled WGS sequence"/>
</dbReference>
<dbReference type="EMBL" id="SNRW01047633">
    <property type="protein sequence ID" value="KAA6314942.1"/>
    <property type="molecule type" value="Genomic_DNA"/>
</dbReference>
<evidence type="ECO:0000313" key="1">
    <source>
        <dbReference type="EMBL" id="KAA6314942.1"/>
    </source>
</evidence>
<organism evidence="1 2">
    <name type="scientific">Streblomastix strix</name>
    <dbReference type="NCBI Taxonomy" id="222440"/>
    <lineage>
        <taxon>Eukaryota</taxon>
        <taxon>Metamonada</taxon>
        <taxon>Preaxostyla</taxon>
        <taxon>Oxymonadida</taxon>
        <taxon>Streblomastigidae</taxon>
        <taxon>Streblomastix</taxon>
    </lineage>
</organism>
<feature type="non-terminal residue" evidence="1">
    <location>
        <position position="1"/>
    </location>
</feature>
<proteinExistence type="predicted"/>
<gene>
    <name evidence="1" type="ORF">EZS28_055497</name>
</gene>
<reference evidence="1 2" key="1">
    <citation type="submission" date="2019-03" db="EMBL/GenBank/DDBJ databases">
        <title>Single cell metagenomics reveals metabolic interactions within the superorganism composed of flagellate Streblomastix strix and complex community of Bacteroidetes bacteria on its surface.</title>
        <authorList>
            <person name="Treitli S.C."/>
            <person name="Kolisko M."/>
            <person name="Husnik F."/>
            <person name="Keeling P."/>
            <person name="Hampl V."/>
        </authorList>
    </citation>
    <scope>NUCLEOTIDE SEQUENCE [LARGE SCALE GENOMIC DNA]</scope>
    <source>
        <strain evidence="1">ST1C</strain>
    </source>
</reference>
<comment type="caution">
    <text evidence="1">The sequence shown here is derived from an EMBL/GenBank/DDBJ whole genome shotgun (WGS) entry which is preliminary data.</text>
</comment>
<protein>
    <submittedName>
        <fullName evidence="1">Uncharacterized protein</fullName>
    </submittedName>
</protein>
<feature type="non-terminal residue" evidence="1">
    <location>
        <position position="133"/>
    </location>
</feature>
<sequence>SELAKPDIQQLSCIDQKLCVIVHIIVDVRLLVRPEGQKPDIIYLKNRAAAVAYDRYAIRLVNMEENEAVIGDMIRTTRLINFPTQVLRTQSSNYPASNIGDGGGFIQPIMSFSNIKSLFVTFAMPQYPTWFFP</sequence>